<dbReference type="Proteomes" id="UP000095597">
    <property type="component" value="Unassembled WGS sequence"/>
</dbReference>
<evidence type="ECO:0000313" key="24">
    <source>
        <dbReference type="EMBL" id="NSE56582.1"/>
    </source>
</evidence>
<accession>A0A174DLQ1</accession>
<evidence type="ECO:0000256" key="15">
    <source>
        <dbReference type="ARBA" id="ARBA00023317"/>
    </source>
</evidence>
<dbReference type="UniPathway" id="UPA00109">
    <property type="reaction ID" value="UER00188"/>
</dbReference>
<evidence type="ECO:0000256" key="7">
    <source>
        <dbReference type="ARBA" id="ARBA00022679"/>
    </source>
</evidence>
<reference evidence="24" key="4">
    <citation type="submission" date="2020-02" db="EMBL/GenBank/DDBJ databases">
        <authorList>
            <person name="Littmann E."/>
            <person name="Sorbara M."/>
        </authorList>
    </citation>
    <scope>NUCLEOTIDE SEQUENCE</scope>
    <source>
        <strain evidence="24">MSK.10.16</strain>
    </source>
</reference>
<evidence type="ECO:0000256" key="14">
    <source>
        <dbReference type="ARBA" id="ARBA00023152"/>
    </source>
</evidence>
<comment type="catalytic activity">
    <reaction evidence="17">
        <text>pyruvate + ATP = phosphoenolpyruvate + ADP + H(+)</text>
        <dbReference type="Rhea" id="RHEA:18157"/>
        <dbReference type="ChEBI" id="CHEBI:15361"/>
        <dbReference type="ChEBI" id="CHEBI:15378"/>
        <dbReference type="ChEBI" id="CHEBI:30616"/>
        <dbReference type="ChEBI" id="CHEBI:58702"/>
        <dbReference type="ChEBI" id="CHEBI:456216"/>
        <dbReference type="EC" id="2.7.1.40"/>
    </reaction>
</comment>
<dbReference type="EMBL" id="WWSB01000001">
    <property type="protein sequence ID" value="MZK16800.1"/>
    <property type="molecule type" value="Genomic_DNA"/>
</dbReference>
<dbReference type="SUPFAM" id="SSF52935">
    <property type="entry name" value="PK C-terminal domain-like"/>
    <property type="match status" value="1"/>
</dbReference>
<evidence type="ECO:0000256" key="2">
    <source>
        <dbReference type="ARBA" id="ARBA00001958"/>
    </source>
</evidence>
<comment type="similarity">
    <text evidence="4 17">Belongs to the pyruvate kinase family.</text>
</comment>
<dbReference type="InterPro" id="IPR015795">
    <property type="entry name" value="Pyrv_Knase_C"/>
</dbReference>
<keyword evidence="7 17" id="KW-0808">Transferase</keyword>
<dbReference type="GO" id="GO:0006950">
    <property type="term" value="P:response to stress"/>
    <property type="evidence" value="ECO:0007669"/>
    <property type="project" value="UniProtKB-ARBA"/>
</dbReference>
<dbReference type="FunFam" id="2.40.33.10:FF:000001">
    <property type="entry name" value="Pyruvate kinase"/>
    <property type="match status" value="1"/>
</dbReference>
<comment type="cofactor">
    <cofactor evidence="2">
        <name>K(+)</name>
        <dbReference type="ChEBI" id="CHEBI:29103"/>
    </cofactor>
</comment>
<proteinExistence type="inferred from homology"/>
<reference evidence="23 28" key="2">
    <citation type="journal article" date="2019" name="Nat. Med.">
        <title>A library of human gut bacterial isolates paired with longitudinal multiomics data enables mechanistic microbiome research.</title>
        <authorList>
            <person name="Poyet M."/>
            <person name="Groussin M."/>
            <person name="Gibbons S.M."/>
            <person name="Avila-Pacheco J."/>
            <person name="Jiang X."/>
            <person name="Kearney S.M."/>
            <person name="Perrotta A.R."/>
            <person name="Berdy B."/>
            <person name="Zhao S."/>
            <person name="Lieberman T.D."/>
            <person name="Swanson P.K."/>
            <person name="Smith M."/>
            <person name="Roesemann S."/>
            <person name="Alexander J.E."/>
            <person name="Rich S.A."/>
            <person name="Livny J."/>
            <person name="Vlamakis H."/>
            <person name="Clish C."/>
            <person name="Bullock K."/>
            <person name="Deik A."/>
            <person name="Scott J."/>
            <person name="Pierce K.A."/>
            <person name="Xavier R.J."/>
            <person name="Alm E.J."/>
        </authorList>
    </citation>
    <scope>NUCLEOTIDE SEQUENCE [LARGE SCALE GENOMIC DNA]</scope>
    <source>
        <strain evidence="23 28">BIOML-A7</strain>
    </source>
</reference>
<dbReference type="SUPFAM" id="SSF50800">
    <property type="entry name" value="PK beta-barrel domain-like"/>
    <property type="match status" value="1"/>
</dbReference>
<dbReference type="FunFam" id="3.20.20.60:FF:000001">
    <property type="entry name" value="Pyruvate kinase"/>
    <property type="match status" value="1"/>
</dbReference>
<dbReference type="Gene3D" id="3.40.1380.20">
    <property type="entry name" value="Pyruvate kinase, C-terminal domain"/>
    <property type="match status" value="1"/>
</dbReference>
<dbReference type="GO" id="GO:0000287">
    <property type="term" value="F:magnesium ion binding"/>
    <property type="evidence" value="ECO:0007669"/>
    <property type="project" value="UniProtKB-UniRule"/>
</dbReference>
<dbReference type="Gene3D" id="3.20.20.60">
    <property type="entry name" value="Phosphoenolpyruvate-binding domains"/>
    <property type="match status" value="1"/>
</dbReference>
<evidence type="ECO:0000313" key="22">
    <source>
        <dbReference type="EMBL" id="CUN79128.1"/>
    </source>
</evidence>
<dbReference type="InterPro" id="IPR036918">
    <property type="entry name" value="Pyrv_Knase_C_sf"/>
</dbReference>
<evidence type="ECO:0000259" key="18">
    <source>
        <dbReference type="Pfam" id="PF00224"/>
    </source>
</evidence>
<name>A0A174DLQ1_9FIRM</name>
<evidence type="ECO:0000256" key="5">
    <source>
        <dbReference type="ARBA" id="ARBA00012142"/>
    </source>
</evidence>
<evidence type="ECO:0000256" key="11">
    <source>
        <dbReference type="ARBA" id="ARBA00022840"/>
    </source>
</evidence>
<dbReference type="Proteomes" id="UP000724058">
    <property type="component" value="Unassembled WGS sequence"/>
</dbReference>
<dbReference type="Gene3D" id="2.40.33.10">
    <property type="entry name" value="PK beta-barrel domain-like"/>
    <property type="match status" value="1"/>
</dbReference>
<dbReference type="InterPro" id="IPR015813">
    <property type="entry name" value="Pyrv/PenolPyrv_kinase-like_dom"/>
</dbReference>
<comment type="pathway">
    <text evidence="3 17">Carbohydrate degradation; glycolysis; pyruvate from D-glyceraldehyde 3-phosphate: step 5/5.</text>
</comment>
<dbReference type="Pfam" id="PF02887">
    <property type="entry name" value="PK_C"/>
    <property type="match status" value="1"/>
</dbReference>
<dbReference type="NCBIfam" id="NF004491">
    <property type="entry name" value="PRK05826.1"/>
    <property type="match status" value="1"/>
</dbReference>
<evidence type="ECO:0000256" key="13">
    <source>
        <dbReference type="ARBA" id="ARBA00022958"/>
    </source>
</evidence>
<keyword evidence="9" id="KW-0547">Nucleotide-binding</keyword>
<dbReference type="InterPro" id="IPR015806">
    <property type="entry name" value="Pyrv_Knase_insert_dom_sf"/>
</dbReference>
<organism evidence="21 26">
    <name type="scientific">Dorea longicatena</name>
    <dbReference type="NCBI Taxonomy" id="88431"/>
    <lineage>
        <taxon>Bacteria</taxon>
        <taxon>Bacillati</taxon>
        <taxon>Bacillota</taxon>
        <taxon>Clostridia</taxon>
        <taxon>Lachnospirales</taxon>
        <taxon>Lachnospiraceae</taxon>
        <taxon>Dorea</taxon>
    </lineage>
</organism>
<dbReference type="OrthoDB" id="9812123at2"/>
<evidence type="ECO:0000313" key="20">
    <source>
        <dbReference type="EMBL" id="CUM78926.1"/>
    </source>
</evidence>
<evidence type="ECO:0000256" key="10">
    <source>
        <dbReference type="ARBA" id="ARBA00022777"/>
    </source>
</evidence>
<dbReference type="PANTHER" id="PTHR11817">
    <property type="entry name" value="PYRUVATE KINASE"/>
    <property type="match status" value="1"/>
</dbReference>
<sequence>MKKTKIICTMGPNTNDESLMRKLVQNGMDIARFNFSHGDHEEQKGRMDMLKKIREEENKPIAILLDTKGPEIRTGVLKDGKKVQLEAGETFTLTTDEIVGDNKIVSITYKGLVEDVKAGSTILIDDGLIELKVKDKKGNNINCEVVNGGELGEKKGVNVPNVAIRLPAITDKDRDDLKFGVEQGVDFIAASFVRNAECILEIKSFLRECKAPYIPVIAKIENFEAIKNIDEIIRCADGIMVARGDLGVEIPAEEVPYLQKTIIQKCNDNFKPVITATQMLDSMMRNPRPTRAEVTDVANAVYDGTDAVMLSGETAQGKYPLEALQMMVHIVENTEEHLDYDMILRKAGEHRLKSASSALAHATVTTANNLRAKCIVTPTVSGATARVVSKFKPKTGIIGISPDEATLRRMQINWGVRPLKSVAVYTTEDICDNAIDLICAKQLAEAGDMVVLTLGIPSTNVSENRTVSNMMRIAMVDDRK</sequence>
<evidence type="ECO:0000256" key="16">
    <source>
        <dbReference type="NCBIfam" id="TIGR01064"/>
    </source>
</evidence>
<dbReference type="EMBL" id="JAAIOD010000001">
    <property type="protein sequence ID" value="NSE56582.1"/>
    <property type="molecule type" value="Genomic_DNA"/>
</dbReference>
<dbReference type="Proteomes" id="UP000095380">
    <property type="component" value="Unassembled WGS sequence"/>
</dbReference>
<keyword evidence="10 17" id="KW-0418">Kinase</keyword>
<feature type="domain" description="Pyruvate kinase C-terminal" evidence="19">
    <location>
        <begin position="358"/>
        <end position="473"/>
    </location>
</feature>
<dbReference type="AlphaFoldDB" id="A0A174DLQ1"/>
<evidence type="ECO:0000256" key="1">
    <source>
        <dbReference type="ARBA" id="ARBA00001946"/>
    </source>
</evidence>
<evidence type="ECO:0000313" key="25">
    <source>
        <dbReference type="Proteomes" id="UP000095380"/>
    </source>
</evidence>
<dbReference type="NCBIfam" id="TIGR01064">
    <property type="entry name" value="pyruv_kin"/>
    <property type="match status" value="1"/>
</dbReference>
<dbReference type="Pfam" id="PF00224">
    <property type="entry name" value="PK"/>
    <property type="match status" value="1"/>
</dbReference>
<evidence type="ECO:0000313" key="26">
    <source>
        <dbReference type="Proteomes" id="UP000095439"/>
    </source>
</evidence>
<evidence type="ECO:0000259" key="19">
    <source>
        <dbReference type="Pfam" id="PF02887"/>
    </source>
</evidence>
<evidence type="ECO:0000256" key="3">
    <source>
        <dbReference type="ARBA" id="ARBA00004997"/>
    </source>
</evidence>
<dbReference type="InterPro" id="IPR011037">
    <property type="entry name" value="Pyrv_Knase-like_insert_dom_sf"/>
</dbReference>
<dbReference type="Proteomes" id="UP000446719">
    <property type="component" value="Unassembled WGS sequence"/>
</dbReference>
<dbReference type="InterPro" id="IPR015793">
    <property type="entry name" value="Pyrv_Knase_brl"/>
</dbReference>
<comment type="cofactor">
    <cofactor evidence="1">
        <name>Mg(2+)</name>
        <dbReference type="ChEBI" id="CHEBI:18420"/>
    </cofactor>
</comment>
<keyword evidence="15 21" id="KW-0670">Pyruvate</keyword>
<keyword evidence="14 17" id="KW-0324">Glycolysis</keyword>
<dbReference type="InterPro" id="IPR018209">
    <property type="entry name" value="Pyrv_Knase_AS"/>
</dbReference>
<evidence type="ECO:0000256" key="9">
    <source>
        <dbReference type="ARBA" id="ARBA00022741"/>
    </source>
</evidence>
<evidence type="ECO:0000313" key="23">
    <source>
        <dbReference type="EMBL" id="MZK16800.1"/>
    </source>
</evidence>
<keyword evidence="11" id="KW-0067">ATP-binding</keyword>
<reference evidence="25 26" key="1">
    <citation type="submission" date="2015-09" db="EMBL/GenBank/DDBJ databases">
        <authorList>
            <consortium name="Pathogen Informatics"/>
        </authorList>
    </citation>
    <scope>NUCLEOTIDE SEQUENCE [LARGE SCALE GENOMIC DNA]</scope>
    <source>
        <strain evidence="22 25">2789STDY5608851</strain>
        <strain evidence="21 26">2789STDY5608866</strain>
        <strain evidence="20 27">2789STDY5834961</strain>
    </source>
</reference>
<dbReference type="Proteomes" id="UP000095439">
    <property type="component" value="Unassembled WGS sequence"/>
</dbReference>
<keyword evidence="12 17" id="KW-0460">Magnesium</keyword>
<dbReference type="GO" id="GO:0004743">
    <property type="term" value="F:pyruvate kinase activity"/>
    <property type="evidence" value="ECO:0007669"/>
    <property type="project" value="UniProtKB-UniRule"/>
</dbReference>
<dbReference type="NCBIfam" id="NF004978">
    <property type="entry name" value="PRK06354.1"/>
    <property type="match status" value="1"/>
</dbReference>
<dbReference type="PROSITE" id="PS00110">
    <property type="entry name" value="PYRUVATE_KINASE"/>
    <property type="match status" value="1"/>
</dbReference>
<evidence type="ECO:0000256" key="8">
    <source>
        <dbReference type="ARBA" id="ARBA00022723"/>
    </source>
</evidence>
<dbReference type="RefSeq" id="WP_006426696.1">
    <property type="nucleotide sequence ID" value="NZ_CABIWY010000003.1"/>
</dbReference>
<evidence type="ECO:0000313" key="21">
    <source>
        <dbReference type="EMBL" id="CUN64776.1"/>
    </source>
</evidence>
<reference evidence="24" key="3">
    <citation type="journal article" date="2020" name="Cell Host Microbe">
        <title>Functional and Genomic Variation between Human-Derived Isolates of Lachnospiraceae Reveals Inter- and Intra-Species Diversity.</title>
        <authorList>
            <person name="Sorbara M.T."/>
            <person name="Littmann E.R."/>
            <person name="Fontana E."/>
            <person name="Moody T.U."/>
            <person name="Kohout C.E."/>
            <person name="Gjonbalaj M."/>
            <person name="Eaton V."/>
            <person name="Seok R."/>
            <person name="Leiner I.M."/>
            <person name="Pamer E.G."/>
        </authorList>
    </citation>
    <scope>NUCLEOTIDE SEQUENCE</scope>
    <source>
        <strain evidence="24">MSK.10.16</strain>
    </source>
</reference>
<protein>
    <recommendedName>
        <fullName evidence="6 16">Pyruvate kinase</fullName>
        <ecNumber evidence="5 16">2.7.1.40</ecNumber>
    </recommendedName>
</protein>
<evidence type="ECO:0000256" key="6">
    <source>
        <dbReference type="ARBA" id="ARBA00018587"/>
    </source>
</evidence>
<keyword evidence="13" id="KW-0630">Potassium</keyword>
<dbReference type="PRINTS" id="PR01050">
    <property type="entry name" value="PYRUVTKNASE"/>
</dbReference>
<dbReference type="GO" id="GO:0005524">
    <property type="term" value="F:ATP binding"/>
    <property type="evidence" value="ECO:0007669"/>
    <property type="project" value="UniProtKB-KW"/>
</dbReference>
<evidence type="ECO:0000313" key="27">
    <source>
        <dbReference type="Proteomes" id="UP000095597"/>
    </source>
</evidence>
<dbReference type="EC" id="2.7.1.40" evidence="5 16"/>
<dbReference type="eggNOG" id="COG0469">
    <property type="taxonomic scope" value="Bacteria"/>
</dbReference>
<evidence type="ECO:0000256" key="12">
    <source>
        <dbReference type="ARBA" id="ARBA00022842"/>
    </source>
</evidence>
<keyword evidence="8" id="KW-0479">Metal-binding</keyword>
<evidence type="ECO:0000313" key="28">
    <source>
        <dbReference type="Proteomes" id="UP000446719"/>
    </source>
</evidence>
<evidence type="ECO:0000256" key="4">
    <source>
        <dbReference type="ARBA" id="ARBA00008663"/>
    </source>
</evidence>
<dbReference type="GO" id="GO:0016301">
    <property type="term" value="F:kinase activity"/>
    <property type="evidence" value="ECO:0007669"/>
    <property type="project" value="UniProtKB-KW"/>
</dbReference>
<dbReference type="InterPro" id="IPR040442">
    <property type="entry name" value="Pyrv_kinase-like_dom_sf"/>
</dbReference>
<dbReference type="InterPro" id="IPR001697">
    <property type="entry name" value="Pyr_Knase"/>
</dbReference>
<dbReference type="SUPFAM" id="SSF51621">
    <property type="entry name" value="Phosphoenolpyruvate/pyruvate domain"/>
    <property type="match status" value="1"/>
</dbReference>
<dbReference type="GeneID" id="93136700"/>
<dbReference type="EMBL" id="CYYM01000003">
    <property type="protein sequence ID" value="CUN79128.1"/>
    <property type="molecule type" value="Genomic_DNA"/>
</dbReference>
<evidence type="ECO:0000256" key="17">
    <source>
        <dbReference type="RuleBase" id="RU000504"/>
    </source>
</evidence>
<gene>
    <name evidence="21" type="primary">pyk</name>
    <name evidence="22" type="ORF">ERS852408_00940</name>
    <name evidence="21" type="ORF">ERS852423_01068</name>
    <name evidence="20" type="ORF">ERS852573_00559</name>
    <name evidence="24" type="ORF">G4332_00315</name>
    <name evidence="23" type="ORF">GT565_01410</name>
</gene>
<feature type="domain" description="Pyruvate kinase barrel" evidence="18">
    <location>
        <begin position="1"/>
        <end position="323"/>
    </location>
</feature>
<dbReference type="EMBL" id="CYXO01000002">
    <property type="protein sequence ID" value="CUM78926.1"/>
    <property type="molecule type" value="Genomic_DNA"/>
</dbReference>
<dbReference type="EMBL" id="CYYY01000003">
    <property type="protein sequence ID" value="CUN64776.1"/>
    <property type="molecule type" value="Genomic_DNA"/>
</dbReference>
<dbReference type="GO" id="GO:0030955">
    <property type="term" value="F:potassium ion binding"/>
    <property type="evidence" value="ECO:0007669"/>
    <property type="project" value="UniProtKB-UniRule"/>
</dbReference>